<dbReference type="GO" id="GO:0016579">
    <property type="term" value="P:protein deubiquitination"/>
    <property type="evidence" value="ECO:0007669"/>
    <property type="project" value="TreeGrafter"/>
</dbReference>
<dbReference type="SUPFAM" id="SSF54001">
    <property type="entry name" value="Cysteine proteinases"/>
    <property type="match status" value="1"/>
</dbReference>
<dbReference type="Gene3D" id="3.90.70.80">
    <property type="match status" value="1"/>
</dbReference>
<gene>
    <name evidence="4" type="ORF">g.6408</name>
</gene>
<feature type="compositionally biased region" description="Basic and acidic residues" evidence="2">
    <location>
        <begin position="94"/>
        <end position="112"/>
    </location>
</feature>
<evidence type="ECO:0000313" key="4">
    <source>
        <dbReference type="EMBL" id="JAT68412.1"/>
    </source>
</evidence>
<dbReference type="InterPro" id="IPR038765">
    <property type="entry name" value="Papain-like_cys_pep_sf"/>
</dbReference>
<organism evidence="4">
    <name type="scientific">Auxenochlorella protothecoides</name>
    <name type="common">Green microalga</name>
    <name type="synonym">Chlorella protothecoides</name>
    <dbReference type="NCBI Taxonomy" id="3075"/>
    <lineage>
        <taxon>Eukaryota</taxon>
        <taxon>Viridiplantae</taxon>
        <taxon>Chlorophyta</taxon>
        <taxon>core chlorophytes</taxon>
        <taxon>Trebouxiophyceae</taxon>
        <taxon>Chlorellales</taxon>
        <taxon>Chlorellaceae</taxon>
        <taxon>Auxenochlorella</taxon>
    </lineage>
</organism>
<dbReference type="Pfam" id="PF02338">
    <property type="entry name" value="OTU"/>
    <property type="match status" value="1"/>
</dbReference>
<dbReference type="GO" id="GO:0004843">
    <property type="term" value="F:cysteine-type deubiquitinase activity"/>
    <property type="evidence" value="ECO:0007669"/>
    <property type="project" value="TreeGrafter"/>
</dbReference>
<feature type="domain" description="OTU" evidence="3">
    <location>
        <begin position="210"/>
        <end position="350"/>
    </location>
</feature>
<dbReference type="PANTHER" id="PTHR12419:SF10">
    <property type="entry name" value="DEUBIQUITINASE OTUD6B"/>
    <property type="match status" value="1"/>
</dbReference>
<dbReference type="InterPro" id="IPR003323">
    <property type="entry name" value="OTU_dom"/>
</dbReference>
<name>A0A1D1ZN41_AUXPR</name>
<evidence type="ECO:0000256" key="2">
    <source>
        <dbReference type="SAM" id="MobiDB-lite"/>
    </source>
</evidence>
<accession>A0A1D1ZN41</accession>
<comment type="similarity">
    <text evidence="1">Belongs to the peptidase C85 family.</text>
</comment>
<dbReference type="PROSITE" id="PS50802">
    <property type="entry name" value="OTU"/>
    <property type="match status" value="1"/>
</dbReference>
<dbReference type="AlphaFoldDB" id="A0A1D1ZN41"/>
<feature type="compositionally biased region" description="Low complexity" evidence="2">
    <location>
        <begin position="145"/>
        <end position="161"/>
    </location>
</feature>
<feature type="compositionally biased region" description="Low complexity" evidence="2">
    <location>
        <begin position="50"/>
        <end position="59"/>
    </location>
</feature>
<feature type="region of interest" description="Disordered" evidence="2">
    <location>
        <begin position="131"/>
        <end position="178"/>
    </location>
</feature>
<evidence type="ECO:0000259" key="3">
    <source>
        <dbReference type="PROSITE" id="PS50802"/>
    </source>
</evidence>
<dbReference type="CDD" id="cd22748">
    <property type="entry name" value="OTU_OTUD6-like"/>
    <property type="match status" value="1"/>
</dbReference>
<dbReference type="EMBL" id="GDKF01010210">
    <property type="protein sequence ID" value="JAT68412.1"/>
    <property type="molecule type" value="Transcribed_RNA"/>
</dbReference>
<reference evidence="4" key="1">
    <citation type="submission" date="2015-08" db="EMBL/GenBank/DDBJ databases">
        <authorList>
            <person name="Babu N.S."/>
            <person name="Beckwith C.J."/>
            <person name="Beseler K.G."/>
            <person name="Brison A."/>
            <person name="Carone J.V."/>
            <person name="Caskin T.P."/>
            <person name="Diamond M."/>
            <person name="Durham M.E."/>
            <person name="Foxe J.M."/>
            <person name="Go M."/>
            <person name="Henderson B.A."/>
            <person name="Jones I.B."/>
            <person name="McGettigan J.A."/>
            <person name="Micheletti S.J."/>
            <person name="Nasrallah M.E."/>
            <person name="Ortiz D."/>
            <person name="Piller C.R."/>
            <person name="Privatt S.R."/>
            <person name="Schneider S.L."/>
            <person name="Sharp S."/>
            <person name="Smith T.C."/>
            <person name="Stanton J.D."/>
            <person name="Ullery H.E."/>
            <person name="Wilson R.J."/>
            <person name="Serrano M.G."/>
            <person name="Buck G."/>
            <person name="Lee V."/>
            <person name="Wang Y."/>
            <person name="Carvalho R."/>
            <person name="Voegtly L."/>
            <person name="Shi R."/>
            <person name="Duckworth R."/>
            <person name="Johnson A."/>
            <person name="Loviza R."/>
            <person name="Walstead R."/>
            <person name="Shah Z."/>
            <person name="Kiflezghi M."/>
            <person name="Wade K."/>
            <person name="Ball S.L."/>
            <person name="Bradley K.W."/>
            <person name="Asai D.J."/>
            <person name="Bowman C.A."/>
            <person name="Russell D.A."/>
            <person name="Pope W.H."/>
            <person name="Jacobs-Sera D."/>
            <person name="Hendrix R.W."/>
            <person name="Hatfull G.F."/>
        </authorList>
    </citation>
    <scope>NUCLEOTIDE SEQUENCE</scope>
</reference>
<sequence>MGRKGGGKAGFMKAQMRQKEEVSPPEQDTGPEEAHPATSTPGTTQKEESTSTTSAKASAFLVDDGPEESVGERPSVSCGGETRGKMLQRHKREAKSLKEQVKRLGKKGREEAAALQQALDAAHQQDLEAMARAEEESMSQGMESLALGPGAAPPGGEALKPTKAQRKRQQRAAAEAEREARIAAELADADDSLRVQEEEAMSSTLGPLGLAIHEIAPDGHCLYRALEHQLDLQDGSGAASFQELRRLAAEHMRTHANDFSPYIAEDDVTGPVEDGEVFEAYCKEVESTAAWGGHLELQALSQALGKPIKVWAAAAAPQLLGDEHPGPALQICYLHHAYGLGEHYNSLVRVVKEESEGAASVSGDE</sequence>
<proteinExistence type="inferred from homology"/>
<protein>
    <recommendedName>
        <fullName evidence="3">OTU domain-containing protein</fullName>
    </recommendedName>
</protein>
<dbReference type="PANTHER" id="PTHR12419">
    <property type="entry name" value="OTU DOMAIN CONTAINING PROTEIN"/>
    <property type="match status" value="1"/>
</dbReference>
<feature type="region of interest" description="Disordered" evidence="2">
    <location>
        <begin position="1"/>
        <end position="119"/>
    </location>
</feature>
<dbReference type="InterPro" id="IPR050704">
    <property type="entry name" value="Peptidase_C85-like"/>
</dbReference>
<evidence type="ECO:0000256" key="1">
    <source>
        <dbReference type="ARBA" id="ARBA00010407"/>
    </source>
</evidence>